<protein>
    <submittedName>
        <fullName evidence="1">Transcriptional regulator</fullName>
    </submittedName>
</protein>
<accession>A0ABQ3QWF4</accession>
<dbReference type="SUPFAM" id="SSF46785">
    <property type="entry name" value="Winged helix' DNA-binding domain"/>
    <property type="match status" value="1"/>
</dbReference>
<evidence type="ECO:0000313" key="2">
    <source>
        <dbReference type="Proteomes" id="UP001050808"/>
    </source>
</evidence>
<dbReference type="Gene3D" id="1.10.10.10">
    <property type="entry name" value="Winged helix-like DNA-binding domain superfamily/Winged helix DNA-binding domain"/>
    <property type="match status" value="1"/>
</dbReference>
<name>A0ABQ3QWF4_9ACTN</name>
<gene>
    <name evidence="1" type="ORF">Sviol_60260</name>
</gene>
<dbReference type="InterPro" id="IPR036390">
    <property type="entry name" value="WH_DNA-bd_sf"/>
</dbReference>
<organism evidence="1 2">
    <name type="scientific">Streptomyces violascens</name>
    <dbReference type="NCBI Taxonomy" id="67381"/>
    <lineage>
        <taxon>Bacteria</taxon>
        <taxon>Bacillati</taxon>
        <taxon>Actinomycetota</taxon>
        <taxon>Actinomycetes</taxon>
        <taxon>Kitasatosporales</taxon>
        <taxon>Streptomycetaceae</taxon>
        <taxon>Streptomyces</taxon>
    </lineage>
</organism>
<keyword evidence="2" id="KW-1185">Reference proteome</keyword>
<reference evidence="1" key="1">
    <citation type="submission" date="2024-05" db="EMBL/GenBank/DDBJ databases">
        <title>Whole genome shotgun sequence of Streptomyces violascens NBRC 12920.</title>
        <authorList>
            <person name="Komaki H."/>
            <person name="Tamura T."/>
        </authorList>
    </citation>
    <scope>NUCLEOTIDE SEQUENCE</scope>
    <source>
        <strain evidence="1">NBRC 12920</strain>
    </source>
</reference>
<evidence type="ECO:0000313" key="1">
    <source>
        <dbReference type="EMBL" id="GHI41618.1"/>
    </source>
</evidence>
<comment type="caution">
    <text evidence="1">The sequence shown here is derived from an EMBL/GenBank/DDBJ whole genome shotgun (WGS) entry which is preliminary data.</text>
</comment>
<dbReference type="EMBL" id="BNDY01000017">
    <property type="protein sequence ID" value="GHI41618.1"/>
    <property type="molecule type" value="Genomic_DNA"/>
</dbReference>
<proteinExistence type="predicted"/>
<sequence>MSTTTITQPPPAPTRQRAFLPVPTRPEHNGQVVLSVSASDLSSCRFLVSPLLEVLAAAEVLCGQHPAPPGRARRGPTFGRRPALAFPQAEVQHRIRRTAGRLLRRQEVATGRQEADFSALGPLEEPAREFFQDCLADDWPRIRTALESDVALRAHNLAAFGVRHVVDNLPGLTVREGWDAPGHTGRGLILVPSVFQRTRVLLTNEWGTVITYPASGRGRLWEDSEAVAPTRLGALLGRGRAAALLNIGAGCGTTELADRLGVSAGTASVHVTALRNGGLVATHRVGKAVNHVLTPVGSALITAQLTMEPVKLPPMP</sequence>
<dbReference type="CDD" id="cd00090">
    <property type="entry name" value="HTH_ARSR"/>
    <property type="match status" value="1"/>
</dbReference>
<dbReference type="Proteomes" id="UP001050808">
    <property type="component" value="Unassembled WGS sequence"/>
</dbReference>
<dbReference type="InterPro" id="IPR036388">
    <property type="entry name" value="WH-like_DNA-bd_sf"/>
</dbReference>
<dbReference type="InterPro" id="IPR011991">
    <property type="entry name" value="ArsR-like_HTH"/>
</dbReference>